<name>A0A931CPL5_9ACTN</name>
<organism evidence="1 2">
    <name type="scientific">Actinoplanes aureus</name>
    <dbReference type="NCBI Taxonomy" id="2792083"/>
    <lineage>
        <taxon>Bacteria</taxon>
        <taxon>Bacillati</taxon>
        <taxon>Actinomycetota</taxon>
        <taxon>Actinomycetes</taxon>
        <taxon>Micromonosporales</taxon>
        <taxon>Micromonosporaceae</taxon>
        <taxon>Actinoplanes</taxon>
    </lineage>
</organism>
<dbReference type="AlphaFoldDB" id="A0A931CPL5"/>
<dbReference type="Proteomes" id="UP000598146">
    <property type="component" value="Unassembled WGS sequence"/>
</dbReference>
<dbReference type="EMBL" id="JADQTO010000044">
    <property type="protein sequence ID" value="MBG0568750.1"/>
    <property type="molecule type" value="Genomic_DNA"/>
</dbReference>
<proteinExistence type="predicted"/>
<evidence type="ECO:0000313" key="1">
    <source>
        <dbReference type="EMBL" id="MBG0568750.1"/>
    </source>
</evidence>
<dbReference type="RefSeq" id="WP_196420519.1">
    <property type="nucleotide sequence ID" value="NZ_JADQTO010000044.1"/>
</dbReference>
<comment type="caution">
    <text evidence="1">The sequence shown here is derived from an EMBL/GenBank/DDBJ whole genome shotgun (WGS) entry which is preliminary data.</text>
</comment>
<keyword evidence="2" id="KW-1185">Reference proteome</keyword>
<sequence>MGLIRRIARARLAARVIRRLRQAGVTDTRYHAAAFEIRFTAPGDTEPTILQLEPLLAERHRRKAADDYVAGLIRTPGLPADWSAAAPMLRPVLRGFAPGAPLRRPAWPFLSEFVVVDQPDTMTYVTPAQLTTWDVTADLVFARARANLPGAVLKGVATGPIVVRFVDDGDAYWTSHLLLEGWLGRLAEQVGGVPVAFAPERGTLLVTADGGEHLPGLFVQAEELFLSSARGLTPMAYVSDDDGCTVPYSAPPGHPLRPLVQRAERVLAVREYARQAADSADPLAALTLAGSVTDGWRTRAVWDRDAPALLPEADEVQVGDRTLPWSALAPHLTRVEDSHPPRWSATGWPEDL</sequence>
<protein>
    <submittedName>
        <fullName evidence="1">Uncharacterized protein</fullName>
    </submittedName>
</protein>
<evidence type="ECO:0000313" key="2">
    <source>
        <dbReference type="Proteomes" id="UP000598146"/>
    </source>
</evidence>
<accession>A0A931CPL5</accession>
<reference evidence="1" key="1">
    <citation type="submission" date="2020-11" db="EMBL/GenBank/DDBJ databases">
        <title>Isolation and identification of active actinomycetes.</title>
        <authorList>
            <person name="Sun X."/>
        </authorList>
    </citation>
    <scope>NUCLEOTIDE SEQUENCE</scope>
    <source>
        <strain evidence="1">NEAU-A11</strain>
    </source>
</reference>
<gene>
    <name evidence="1" type="ORF">I4J89_45790</name>
</gene>